<reference evidence="1 2" key="1">
    <citation type="submission" date="2018-03" db="EMBL/GenBank/DDBJ databases">
        <title>Genomic Encyclopedia of Archaeal and Bacterial Type Strains, Phase II (KMG-II): from individual species to whole genera.</title>
        <authorList>
            <person name="Goeker M."/>
        </authorList>
    </citation>
    <scope>NUCLEOTIDE SEQUENCE [LARGE SCALE GENOMIC DNA]</scope>
    <source>
        <strain evidence="1 2">DSM 43146</strain>
    </source>
</reference>
<sequence>MADNRPFAATDEVRRLASEGSLAEEFRNAAPDRQRWLRAGGGEIAGSLLFLRLTRPVERKRGHHRCAAGLRQLAPDCLDRFHDDLDAVLTHLFTYADEPIDNLEGWLTTRLRRATVDGHRRRRGEAGALQRPRVPVWLAGALDHDAWRVELATAILEWAGNTATAGAWLWPLSAWVTRRATRTGDHTAGETVVAREIEIVLTAMRRRPAWYDKNVERPLGRKRAPVWFPSRNPDGTHAEPDPLVIAPHERIDGLLRQLAARAIEVMEQRITRGEDPAVVVADVLRKVFGDVPAAYGADVAPGTGEAGPDQVLVLIDDPDRMDRITATVIELISGNRPPGS</sequence>
<keyword evidence="2" id="KW-1185">Reference proteome</keyword>
<organism evidence="1 2">
    <name type="scientific">Actinoplanes italicus</name>
    <dbReference type="NCBI Taxonomy" id="113567"/>
    <lineage>
        <taxon>Bacteria</taxon>
        <taxon>Bacillati</taxon>
        <taxon>Actinomycetota</taxon>
        <taxon>Actinomycetes</taxon>
        <taxon>Micromonosporales</taxon>
        <taxon>Micromonosporaceae</taxon>
        <taxon>Actinoplanes</taxon>
    </lineage>
</organism>
<accession>A0A2T0K321</accession>
<dbReference type="AlphaFoldDB" id="A0A2T0K321"/>
<protein>
    <submittedName>
        <fullName evidence="1">Uncharacterized protein</fullName>
    </submittedName>
</protein>
<dbReference type="EMBL" id="PVMZ01000016">
    <property type="protein sequence ID" value="PRX17254.1"/>
    <property type="molecule type" value="Genomic_DNA"/>
</dbReference>
<comment type="caution">
    <text evidence="1">The sequence shown here is derived from an EMBL/GenBank/DDBJ whole genome shotgun (WGS) entry which is preliminary data.</text>
</comment>
<name>A0A2T0K321_9ACTN</name>
<evidence type="ECO:0000313" key="2">
    <source>
        <dbReference type="Proteomes" id="UP000239415"/>
    </source>
</evidence>
<dbReference type="Proteomes" id="UP000239415">
    <property type="component" value="Unassembled WGS sequence"/>
</dbReference>
<dbReference type="RefSeq" id="WP_106325323.1">
    <property type="nucleotide sequence ID" value="NZ_BOMO01000149.1"/>
</dbReference>
<gene>
    <name evidence="1" type="ORF">CLV67_11630</name>
</gene>
<dbReference type="OrthoDB" id="3285299at2"/>
<evidence type="ECO:0000313" key="1">
    <source>
        <dbReference type="EMBL" id="PRX17254.1"/>
    </source>
</evidence>
<proteinExistence type="predicted"/>